<feature type="transmembrane region" description="Helical" evidence="9">
    <location>
        <begin position="34"/>
        <end position="56"/>
    </location>
</feature>
<evidence type="ECO:0000256" key="8">
    <source>
        <dbReference type="ARBA" id="ARBA00023136"/>
    </source>
</evidence>
<keyword evidence="7 9" id="KW-0333">Golgi apparatus</keyword>
<dbReference type="AlphaFoldDB" id="A0A8T2PQN7"/>
<dbReference type="GO" id="GO:0032580">
    <property type="term" value="C:Golgi cisterna membrane"/>
    <property type="evidence" value="ECO:0007669"/>
    <property type="project" value="UniProtKB-SubCell"/>
</dbReference>
<dbReference type="OrthoDB" id="431432at2759"/>
<comment type="subcellular location">
    <subcellularLocation>
        <location evidence="1 9">Golgi apparatus</location>
        <location evidence="1 9">Golgi stack membrane</location>
        <topology evidence="1 9">Single-pass type II membrane protein</topology>
    </subcellularLocation>
</comment>
<dbReference type="InterPro" id="IPR008428">
    <property type="entry name" value="Chond_GalNAc"/>
</dbReference>
<keyword evidence="12" id="KW-1185">Reference proteome</keyword>
<organism evidence="11 12">
    <name type="scientific">Albula glossodonta</name>
    <name type="common">roundjaw bonefish</name>
    <dbReference type="NCBI Taxonomy" id="121402"/>
    <lineage>
        <taxon>Eukaryota</taxon>
        <taxon>Metazoa</taxon>
        <taxon>Chordata</taxon>
        <taxon>Craniata</taxon>
        <taxon>Vertebrata</taxon>
        <taxon>Euteleostomi</taxon>
        <taxon>Actinopterygii</taxon>
        <taxon>Neopterygii</taxon>
        <taxon>Teleostei</taxon>
        <taxon>Albuliformes</taxon>
        <taxon>Albulidae</taxon>
        <taxon>Albula</taxon>
    </lineage>
</organism>
<dbReference type="GO" id="GO:0047238">
    <property type="term" value="F:glucuronosyl-N-acetylgalactosaminyl-proteoglycan 4-beta-N-acetylgalactosaminyltransferase activity"/>
    <property type="evidence" value="ECO:0007669"/>
    <property type="project" value="TreeGrafter"/>
</dbReference>
<dbReference type="Pfam" id="PF05679">
    <property type="entry name" value="CHGN"/>
    <property type="match status" value="1"/>
</dbReference>
<dbReference type="PANTHER" id="PTHR12369">
    <property type="entry name" value="CHONDROITIN SYNTHASE"/>
    <property type="match status" value="1"/>
</dbReference>
<comment type="similarity">
    <text evidence="2 9">Belongs to the chondroitin N-acetylgalactosaminyltransferase family.</text>
</comment>
<name>A0A8T2PQN7_9TELE</name>
<keyword evidence="8 9" id="KW-0472">Membrane</keyword>
<sequence length="345" mass="39016">MYLQSLPCTALAAQGKTPDVAEGRAMFRRGLVAWVSRVGVVLTVACCCLSLLYVLACSPHSEESQAPLPRANAPTGKEGYQALLQEREEQHRHYISSLKKQISQLKEALQERSEQLKSVQDSLERAAGAPPVGLLDGAAERNHADLQEFLRSQLGRAEVHSGVKLPSEYAVVPFESFTLQKVYQLEMGLTRHPEEKPVRKDRRDELSETLETALQALNTPRDGDNPQQQKAYSPSDFMEGISRTEKDKGTLYELTFKGDRSQEFRRLVFFRPFGPLMKVKNERVDTANMLINIVVPLAKRADKFRHFMHNFREVCVRQDGRIHLTVVYFGKDQMSEVKGILENTS</sequence>
<evidence type="ECO:0000256" key="6">
    <source>
        <dbReference type="ARBA" id="ARBA00022989"/>
    </source>
</evidence>
<reference evidence="11" key="1">
    <citation type="thesis" date="2021" institute="BYU ScholarsArchive" country="Provo, UT, USA">
        <title>Applications of and Algorithms for Genome Assembly and Genomic Analyses with an Emphasis on Marine Teleosts.</title>
        <authorList>
            <person name="Pickett B.D."/>
        </authorList>
    </citation>
    <scope>NUCLEOTIDE SEQUENCE</scope>
    <source>
        <strain evidence="11">HI-2016</strain>
    </source>
</reference>
<keyword evidence="3 9" id="KW-0808">Transferase</keyword>
<keyword evidence="6 9" id="KW-1133">Transmembrane helix</keyword>
<feature type="coiled-coil region" evidence="10">
    <location>
        <begin position="95"/>
        <end position="126"/>
    </location>
</feature>
<evidence type="ECO:0000313" key="11">
    <source>
        <dbReference type="EMBL" id="KAG9353665.1"/>
    </source>
</evidence>
<keyword evidence="4 9" id="KW-0812">Transmembrane</keyword>
<accession>A0A8T2PQN7</accession>
<evidence type="ECO:0000256" key="10">
    <source>
        <dbReference type="SAM" id="Coils"/>
    </source>
</evidence>
<evidence type="ECO:0000313" key="12">
    <source>
        <dbReference type="Proteomes" id="UP000824540"/>
    </source>
</evidence>
<comment type="caution">
    <text evidence="11">The sequence shown here is derived from an EMBL/GenBank/DDBJ whole genome shotgun (WGS) entry which is preliminary data.</text>
</comment>
<evidence type="ECO:0000256" key="1">
    <source>
        <dbReference type="ARBA" id="ARBA00004447"/>
    </source>
</evidence>
<evidence type="ECO:0000256" key="5">
    <source>
        <dbReference type="ARBA" id="ARBA00022968"/>
    </source>
</evidence>
<dbReference type="EMBL" id="JAFBMS010000003">
    <property type="protein sequence ID" value="KAG9353665.1"/>
    <property type="molecule type" value="Genomic_DNA"/>
</dbReference>
<evidence type="ECO:0000256" key="2">
    <source>
        <dbReference type="ARBA" id="ARBA00009239"/>
    </source>
</evidence>
<evidence type="ECO:0000256" key="3">
    <source>
        <dbReference type="ARBA" id="ARBA00022679"/>
    </source>
</evidence>
<evidence type="ECO:0000256" key="9">
    <source>
        <dbReference type="RuleBase" id="RU364016"/>
    </source>
</evidence>
<evidence type="ECO:0000256" key="7">
    <source>
        <dbReference type="ARBA" id="ARBA00023034"/>
    </source>
</evidence>
<dbReference type="PANTHER" id="PTHR12369:SF19">
    <property type="entry name" value="CHONDROITIN SULFATE N-ACETYLGALACTOSAMINYLTRANSFERASE 1"/>
    <property type="match status" value="1"/>
</dbReference>
<protein>
    <recommendedName>
        <fullName evidence="9">Hexosyltransferase</fullName>
        <ecNumber evidence="9">2.4.1.-</ecNumber>
    </recommendedName>
</protein>
<keyword evidence="10" id="KW-0175">Coiled coil</keyword>
<feature type="non-terminal residue" evidence="11">
    <location>
        <position position="345"/>
    </location>
</feature>
<evidence type="ECO:0000256" key="4">
    <source>
        <dbReference type="ARBA" id="ARBA00022692"/>
    </source>
</evidence>
<dbReference type="EC" id="2.4.1.-" evidence="9"/>
<proteinExistence type="inferred from homology"/>
<keyword evidence="5 9" id="KW-0735">Signal-anchor</keyword>
<gene>
    <name evidence="11" type="ORF">JZ751_011787</name>
</gene>
<dbReference type="InterPro" id="IPR051227">
    <property type="entry name" value="CS_glycosyltransferase"/>
</dbReference>
<dbReference type="Proteomes" id="UP000824540">
    <property type="component" value="Unassembled WGS sequence"/>
</dbReference>